<dbReference type="AlphaFoldDB" id="A0AB34QRX2"/>
<evidence type="ECO:0000256" key="1">
    <source>
        <dbReference type="SAM" id="Phobius"/>
    </source>
</evidence>
<sequence>MSFSTGRHVSFNGTRLKKEGAFERMKGVIFALLGGACITLQGVANARISQDIGTWQAATITQLTGFIISLVILLIVRDGHFREYRKVQPLYLIGGAFAAIIIFNEVTAIQIIGVTLTIAALLIAQLAFTFAIDAKGWFGVQKKKMKWPHYAGILLMVTGVIILKL</sequence>
<feature type="transmembrane region" description="Helical" evidence="1">
    <location>
        <begin position="89"/>
        <end position="112"/>
    </location>
</feature>
<dbReference type="EMBL" id="JXCL01000037">
    <property type="protein sequence ID" value="KIL14031.1"/>
    <property type="molecule type" value="Genomic_DNA"/>
</dbReference>
<gene>
    <name evidence="2" type="ORF">B4127_1990</name>
</gene>
<evidence type="ECO:0000313" key="3">
    <source>
        <dbReference type="Proteomes" id="UP000031978"/>
    </source>
</evidence>
<dbReference type="PANTHER" id="PTHR34821">
    <property type="entry name" value="INNER MEMBRANE PROTEIN YDCZ"/>
    <property type="match status" value="1"/>
</dbReference>
<comment type="caution">
    <text evidence="2">The sequence shown here is derived from an EMBL/GenBank/DDBJ whole genome shotgun (WGS) entry which is preliminary data.</text>
</comment>
<accession>A0AB34QRX2</accession>
<dbReference type="GO" id="GO:0005886">
    <property type="term" value="C:plasma membrane"/>
    <property type="evidence" value="ECO:0007669"/>
    <property type="project" value="TreeGrafter"/>
</dbReference>
<name>A0AB34QRX2_BACPU</name>
<feature type="transmembrane region" description="Helical" evidence="1">
    <location>
        <begin position="147"/>
        <end position="163"/>
    </location>
</feature>
<proteinExistence type="predicted"/>
<dbReference type="Pfam" id="PF04657">
    <property type="entry name" value="DMT_YdcZ"/>
    <property type="match status" value="1"/>
</dbReference>
<protein>
    <recommendedName>
        <fullName evidence="4">DMT family transporter</fullName>
    </recommendedName>
</protein>
<keyword evidence="1" id="KW-1133">Transmembrane helix</keyword>
<evidence type="ECO:0008006" key="4">
    <source>
        <dbReference type="Google" id="ProtNLM"/>
    </source>
</evidence>
<dbReference type="PANTHER" id="PTHR34821:SF3">
    <property type="entry name" value="MEMBRANE PROTEIN"/>
    <property type="match status" value="1"/>
</dbReference>
<organism evidence="2 3">
    <name type="scientific">Bacillus pumilus</name>
    <name type="common">Bacillus mesentericus</name>
    <dbReference type="NCBI Taxonomy" id="1408"/>
    <lineage>
        <taxon>Bacteria</taxon>
        <taxon>Bacillati</taxon>
        <taxon>Bacillota</taxon>
        <taxon>Bacilli</taxon>
        <taxon>Bacillales</taxon>
        <taxon>Bacillaceae</taxon>
        <taxon>Bacillus</taxon>
    </lineage>
</organism>
<dbReference type="InterPro" id="IPR006750">
    <property type="entry name" value="YdcZ"/>
</dbReference>
<reference evidence="2 3" key="1">
    <citation type="submission" date="2014-12" db="EMBL/GenBank/DDBJ databases">
        <title>Draft Genome Sequences of Five Spore-Forming Food Isolates of Bacillus pumilus.</title>
        <authorList>
            <person name="de Jong A."/>
            <person name="van Heel A.J."/>
            <person name="Montalban-Lopez M."/>
            <person name="Krawczyk A.O."/>
            <person name="Berendsen E.M."/>
            <person name="Wells-Bennik M."/>
            <person name="Kuipers O.P."/>
        </authorList>
    </citation>
    <scope>NUCLEOTIDE SEQUENCE [LARGE SCALE GENOMIC DNA]</scope>
    <source>
        <strain evidence="2 3">B4127</strain>
    </source>
</reference>
<feature type="transmembrane region" description="Helical" evidence="1">
    <location>
        <begin position="118"/>
        <end position="140"/>
    </location>
</feature>
<dbReference type="Proteomes" id="UP000031978">
    <property type="component" value="Unassembled WGS sequence"/>
</dbReference>
<keyword evidence="1" id="KW-0812">Transmembrane</keyword>
<keyword evidence="1" id="KW-0472">Membrane</keyword>
<evidence type="ECO:0000313" key="2">
    <source>
        <dbReference type="EMBL" id="KIL14031.1"/>
    </source>
</evidence>
<feature type="transmembrane region" description="Helical" evidence="1">
    <location>
        <begin position="56"/>
        <end position="77"/>
    </location>
</feature>